<dbReference type="EMBL" id="AUXT01000216">
    <property type="protein sequence ID" value="KZN41448.1"/>
    <property type="molecule type" value="Genomic_DNA"/>
</dbReference>
<dbReference type="PATRIC" id="fig|1365253.3.peg.4983"/>
<protein>
    <submittedName>
        <fullName evidence="1">Uncharacterized protein</fullName>
    </submittedName>
</protein>
<gene>
    <name evidence="1" type="ORF">N482_03865</name>
</gene>
<evidence type="ECO:0000313" key="2">
    <source>
        <dbReference type="Proteomes" id="UP000076587"/>
    </source>
</evidence>
<proteinExistence type="predicted"/>
<organism evidence="1 2">
    <name type="scientific">Pseudoalteromonas luteoviolacea NCIMB 1942</name>
    <dbReference type="NCBI Taxonomy" id="1365253"/>
    <lineage>
        <taxon>Bacteria</taxon>
        <taxon>Pseudomonadati</taxon>
        <taxon>Pseudomonadota</taxon>
        <taxon>Gammaproteobacteria</taxon>
        <taxon>Alteromonadales</taxon>
        <taxon>Pseudoalteromonadaceae</taxon>
        <taxon>Pseudoalteromonas</taxon>
    </lineage>
</organism>
<reference evidence="1 2" key="1">
    <citation type="submission" date="2013-07" db="EMBL/GenBank/DDBJ databases">
        <title>Comparative Genomic and Metabolomic Analysis of Twelve Strains of Pseudoalteromonas luteoviolacea.</title>
        <authorList>
            <person name="Vynne N.G."/>
            <person name="Mansson M."/>
            <person name="Gram L."/>
        </authorList>
    </citation>
    <scope>NUCLEOTIDE SEQUENCE [LARGE SCALE GENOMIC DNA]</scope>
    <source>
        <strain evidence="1 2">NCIMB 1942</strain>
    </source>
</reference>
<dbReference type="Proteomes" id="UP000076587">
    <property type="component" value="Unassembled WGS sequence"/>
</dbReference>
<name>A0A166Y4V7_9GAMM</name>
<sequence>MIEKQFKNHYFTAKKTKKMIEIKIVYKKSMS</sequence>
<accession>A0A166Y4V7</accession>
<comment type="caution">
    <text evidence="1">The sequence shown here is derived from an EMBL/GenBank/DDBJ whole genome shotgun (WGS) entry which is preliminary data.</text>
</comment>
<dbReference type="AlphaFoldDB" id="A0A166Y4V7"/>
<evidence type="ECO:0000313" key="1">
    <source>
        <dbReference type="EMBL" id="KZN41448.1"/>
    </source>
</evidence>